<feature type="domain" description="Nucleoporin NSP1-like C-terminal" evidence="16">
    <location>
        <begin position="128"/>
        <end position="236"/>
    </location>
</feature>
<evidence type="ECO:0000313" key="18">
    <source>
        <dbReference type="Proteomes" id="UP001165120"/>
    </source>
</evidence>
<accession>A0A9W6SY70</accession>
<evidence type="ECO:0000256" key="3">
    <source>
        <dbReference type="ARBA" id="ARBA00004620"/>
    </source>
</evidence>
<dbReference type="GO" id="GO:0051028">
    <property type="term" value="P:mRNA transport"/>
    <property type="evidence" value="ECO:0007669"/>
    <property type="project" value="UniProtKB-KW"/>
</dbReference>
<keyword evidence="5" id="KW-0813">Transport</keyword>
<organism evidence="17 18">
    <name type="scientific">Candida boidinii</name>
    <name type="common">Yeast</name>
    <dbReference type="NCBI Taxonomy" id="5477"/>
    <lineage>
        <taxon>Eukaryota</taxon>
        <taxon>Fungi</taxon>
        <taxon>Dikarya</taxon>
        <taxon>Ascomycota</taxon>
        <taxon>Saccharomycotina</taxon>
        <taxon>Pichiomycetes</taxon>
        <taxon>Pichiales</taxon>
        <taxon>Pichiaceae</taxon>
        <taxon>Ogataea</taxon>
        <taxon>Ogataea/Candida clade</taxon>
    </lineage>
</organism>
<evidence type="ECO:0000256" key="9">
    <source>
        <dbReference type="ARBA" id="ARBA00023132"/>
    </source>
</evidence>
<keyword evidence="6" id="KW-0509">mRNA transport</keyword>
<keyword evidence="9" id="KW-0906">Nuclear pore complex</keyword>
<evidence type="ECO:0000256" key="15">
    <source>
        <dbReference type="SAM" id="MobiDB-lite"/>
    </source>
</evidence>
<proteinExistence type="inferred from homology"/>
<comment type="similarity">
    <text evidence="4">Belongs to the nucleoporin NSP1/NUP62 family.</text>
</comment>
<comment type="caution">
    <text evidence="17">The sequence shown here is derived from an EMBL/GenBank/DDBJ whole genome shotgun (WGS) entry which is preliminary data.</text>
</comment>
<evidence type="ECO:0000256" key="5">
    <source>
        <dbReference type="ARBA" id="ARBA00022448"/>
    </source>
</evidence>
<name>A0A9W6SY70_CANBO</name>
<dbReference type="GO" id="GO:0005543">
    <property type="term" value="F:phospholipid binding"/>
    <property type="evidence" value="ECO:0007669"/>
    <property type="project" value="TreeGrafter"/>
</dbReference>
<evidence type="ECO:0000256" key="2">
    <source>
        <dbReference type="ARBA" id="ARBA00004567"/>
    </source>
</evidence>
<keyword evidence="7" id="KW-0653">Protein transport</keyword>
<evidence type="ECO:0000256" key="14">
    <source>
        <dbReference type="SAM" id="Coils"/>
    </source>
</evidence>
<dbReference type="FunFam" id="1.20.5.170:FF:000040">
    <property type="entry name" value="Nuclear pore glycoprotein p62"/>
    <property type="match status" value="1"/>
</dbReference>
<dbReference type="InterPro" id="IPR007758">
    <property type="entry name" value="Nucleoporin_NSP1_C"/>
</dbReference>
<protein>
    <recommendedName>
        <fullName evidence="11">Nucleoporin NSP1</fullName>
    </recommendedName>
    <alternativeName>
        <fullName evidence="12">Nuclear pore protein NSP1</fullName>
    </alternativeName>
    <alternativeName>
        <fullName evidence="13">Nucleoskeletal-like protein</fullName>
    </alternativeName>
</protein>
<feature type="region of interest" description="Disordered" evidence="15">
    <location>
        <begin position="31"/>
        <end position="79"/>
    </location>
</feature>
<gene>
    <name evidence="17" type="ORF">Cboi02_000160800</name>
</gene>
<comment type="subcellular location">
    <subcellularLocation>
        <location evidence="1">Nucleus membrane</location>
        <topology evidence="1">Peripheral membrane protein</topology>
        <orientation evidence="1">Cytoplasmic side</orientation>
    </subcellularLocation>
    <subcellularLocation>
        <location evidence="3">Nucleus membrane</location>
        <topology evidence="3">Peripheral membrane protein</topology>
        <orientation evidence="3">Nucleoplasmic side</orientation>
    </subcellularLocation>
    <subcellularLocation>
        <location evidence="2">Nucleus</location>
        <location evidence="2">Nuclear pore complex</location>
    </subcellularLocation>
</comment>
<dbReference type="GO" id="GO:0044613">
    <property type="term" value="C:nuclear pore central transport channel"/>
    <property type="evidence" value="ECO:0007669"/>
    <property type="project" value="TreeGrafter"/>
</dbReference>
<evidence type="ECO:0000256" key="13">
    <source>
        <dbReference type="ARBA" id="ARBA00081079"/>
    </source>
</evidence>
<dbReference type="GO" id="GO:0006405">
    <property type="term" value="P:RNA export from nucleus"/>
    <property type="evidence" value="ECO:0007669"/>
    <property type="project" value="TreeGrafter"/>
</dbReference>
<dbReference type="Pfam" id="PF05064">
    <property type="entry name" value="Nsp1_C"/>
    <property type="match status" value="1"/>
</dbReference>
<evidence type="ECO:0000256" key="8">
    <source>
        <dbReference type="ARBA" id="ARBA00023010"/>
    </source>
</evidence>
<dbReference type="AlphaFoldDB" id="A0A9W6SY70"/>
<evidence type="ECO:0000259" key="16">
    <source>
        <dbReference type="Pfam" id="PF05064"/>
    </source>
</evidence>
<reference evidence="17" key="1">
    <citation type="submission" date="2023-04" db="EMBL/GenBank/DDBJ databases">
        <title>Candida boidinii NBRC 10035.</title>
        <authorList>
            <person name="Ichikawa N."/>
            <person name="Sato H."/>
            <person name="Tonouchi N."/>
        </authorList>
    </citation>
    <scope>NUCLEOTIDE SEQUENCE</scope>
    <source>
        <strain evidence="17">NBRC 10035</strain>
    </source>
</reference>
<dbReference type="Proteomes" id="UP001165120">
    <property type="component" value="Unassembled WGS sequence"/>
</dbReference>
<evidence type="ECO:0000256" key="6">
    <source>
        <dbReference type="ARBA" id="ARBA00022816"/>
    </source>
</evidence>
<keyword evidence="10" id="KW-0539">Nucleus</keyword>
<dbReference type="PANTHER" id="PTHR12084">
    <property type="entry name" value="NUCLEAR PORE GLYCOPROTEIN P62-RELATED"/>
    <property type="match status" value="1"/>
</dbReference>
<dbReference type="Gene3D" id="1.20.5.170">
    <property type="match status" value="1"/>
</dbReference>
<evidence type="ECO:0000313" key="17">
    <source>
        <dbReference type="EMBL" id="GME68369.1"/>
    </source>
</evidence>
<dbReference type="InterPro" id="IPR026010">
    <property type="entry name" value="NSP1/NUP62"/>
</dbReference>
<dbReference type="PANTHER" id="PTHR12084:SF0">
    <property type="entry name" value="NUCLEAR PORE GLYCOPROTEIN P62"/>
    <property type="match status" value="1"/>
</dbReference>
<dbReference type="EMBL" id="BSXN01000396">
    <property type="protein sequence ID" value="GME68369.1"/>
    <property type="molecule type" value="Genomic_DNA"/>
</dbReference>
<keyword evidence="8" id="KW-0811">Translocation</keyword>
<evidence type="ECO:0000256" key="12">
    <source>
        <dbReference type="ARBA" id="ARBA00078941"/>
    </source>
</evidence>
<feature type="coiled-coil region" evidence="14">
    <location>
        <begin position="202"/>
        <end position="229"/>
    </location>
</feature>
<evidence type="ECO:0000256" key="11">
    <source>
        <dbReference type="ARBA" id="ARBA00068864"/>
    </source>
</evidence>
<evidence type="ECO:0000256" key="4">
    <source>
        <dbReference type="ARBA" id="ARBA00005911"/>
    </source>
</evidence>
<evidence type="ECO:0000256" key="1">
    <source>
        <dbReference type="ARBA" id="ARBA00004335"/>
    </source>
</evidence>
<evidence type="ECO:0000256" key="7">
    <source>
        <dbReference type="ARBA" id="ARBA00022927"/>
    </source>
</evidence>
<dbReference type="GO" id="GO:0017056">
    <property type="term" value="F:structural constituent of nuclear pore"/>
    <property type="evidence" value="ECO:0007669"/>
    <property type="project" value="InterPro"/>
</dbReference>
<evidence type="ECO:0000256" key="10">
    <source>
        <dbReference type="ARBA" id="ARBA00023242"/>
    </source>
</evidence>
<dbReference type="GO" id="GO:0031965">
    <property type="term" value="C:nuclear membrane"/>
    <property type="evidence" value="ECO:0007669"/>
    <property type="project" value="UniProtKB-SubCell"/>
</dbReference>
<sequence>MQLLHQVVFHSVPNLLLLLQHQQHLTPQLTADAKPTEVKTEAAKPAASGGFSFGAKPSTDSADASTKPATSSTPAAGGFSFGAKTDASKDASKSNTAAAAASGGFEKNAPEKAVVIKDTNEKTSIKTEDIRPQPISIKNKTLEDLITRWTNQLTTASKTFENYSSKVGEWDNILVSSSERISQLYTDSIAAQESQTKIDQTLDYIEKQQDELDQLLEGYEAQAETLLSKMNLENSSSGLNAINDNTLTNDQIRAKAYRTAELLENKLDGLGANFSLLISEVNEVSDTFNRALFINGPHKGEDSANGASDSSTALEDILILLNNHLESLNWIERSEKALAHQIETLKNNSSY</sequence>
<dbReference type="GO" id="GO:0006606">
    <property type="term" value="P:protein import into nucleus"/>
    <property type="evidence" value="ECO:0007669"/>
    <property type="project" value="TreeGrafter"/>
</dbReference>
<feature type="compositionally biased region" description="Polar residues" evidence="15">
    <location>
        <begin position="58"/>
        <end position="74"/>
    </location>
</feature>
<keyword evidence="14" id="KW-0175">Coiled coil</keyword>
<keyword evidence="18" id="KW-1185">Reference proteome</keyword>